<dbReference type="InterPro" id="IPR001640">
    <property type="entry name" value="Lgt"/>
</dbReference>
<dbReference type="STRING" id="1797711.A2870_03420"/>
<dbReference type="Pfam" id="PF01790">
    <property type="entry name" value="LGT"/>
    <property type="match status" value="1"/>
</dbReference>
<accession>A0A1F5G5L9</accession>
<gene>
    <name evidence="8" type="ORF">A2870_03420</name>
</gene>
<feature type="transmembrane region" description="Helical" evidence="7">
    <location>
        <begin position="186"/>
        <end position="205"/>
    </location>
</feature>
<feature type="transmembrane region" description="Helical" evidence="7">
    <location>
        <begin position="105"/>
        <end position="125"/>
    </location>
</feature>
<evidence type="ECO:0000256" key="3">
    <source>
        <dbReference type="ARBA" id="ARBA00022679"/>
    </source>
</evidence>
<comment type="similarity">
    <text evidence="1">Belongs to the Lgt family.</text>
</comment>
<dbReference type="AlphaFoldDB" id="A0A1F5G5L9"/>
<evidence type="ECO:0000313" key="8">
    <source>
        <dbReference type="EMBL" id="OGD87173.1"/>
    </source>
</evidence>
<dbReference type="GO" id="GO:0008961">
    <property type="term" value="F:phosphatidylglycerol-prolipoprotein diacylglyceryl transferase activity"/>
    <property type="evidence" value="ECO:0007669"/>
    <property type="project" value="InterPro"/>
</dbReference>
<reference evidence="8 9" key="1">
    <citation type="journal article" date="2016" name="Nat. Commun.">
        <title>Thousands of microbial genomes shed light on interconnected biogeochemical processes in an aquifer system.</title>
        <authorList>
            <person name="Anantharaman K."/>
            <person name="Brown C.T."/>
            <person name="Hug L.A."/>
            <person name="Sharon I."/>
            <person name="Castelle C.J."/>
            <person name="Probst A.J."/>
            <person name="Thomas B.C."/>
            <person name="Singh A."/>
            <person name="Wilkins M.J."/>
            <person name="Karaoz U."/>
            <person name="Brodie E.L."/>
            <person name="Williams K.H."/>
            <person name="Hubbard S.S."/>
            <person name="Banfield J.F."/>
        </authorList>
    </citation>
    <scope>NUCLEOTIDE SEQUENCE [LARGE SCALE GENOMIC DNA]</scope>
</reference>
<evidence type="ECO:0000256" key="7">
    <source>
        <dbReference type="SAM" id="Phobius"/>
    </source>
</evidence>
<dbReference type="GO" id="GO:0042158">
    <property type="term" value="P:lipoprotein biosynthetic process"/>
    <property type="evidence" value="ECO:0007669"/>
    <property type="project" value="InterPro"/>
</dbReference>
<dbReference type="GO" id="GO:0005886">
    <property type="term" value="C:plasma membrane"/>
    <property type="evidence" value="ECO:0007669"/>
    <property type="project" value="InterPro"/>
</dbReference>
<keyword evidence="4 7" id="KW-0812">Transmembrane</keyword>
<comment type="caution">
    <text evidence="8">The sequence shown here is derived from an EMBL/GenBank/DDBJ whole genome shotgun (WGS) entry which is preliminary data.</text>
</comment>
<feature type="transmembrane region" description="Helical" evidence="7">
    <location>
        <begin position="73"/>
        <end position="93"/>
    </location>
</feature>
<feature type="transmembrane region" description="Helical" evidence="7">
    <location>
        <begin position="6"/>
        <end position="23"/>
    </location>
</feature>
<evidence type="ECO:0000256" key="5">
    <source>
        <dbReference type="ARBA" id="ARBA00022989"/>
    </source>
</evidence>
<dbReference type="PANTHER" id="PTHR30589:SF0">
    <property type="entry name" value="PHOSPHATIDYLGLYCEROL--PROLIPOPROTEIN DIACYLGLYCERYL TRANSFERASE"/>
    <property type="match status" value="1"/>
</dbReference>
<organism evidence="8 9">
    <name type="scientific">Candidatus Curtissbacteria bacterium RIFCSPHIGHO2_01_FULL_41_11</name>
    <dbReference type="NCBI Taxonomy" id="1797711"/>
    <lineage>
        <taxon>Bacteria</taxon>
        <taxon>Candidatus Curtissiibacteriota</taxon>
    </lineage>
</organism>
<dbReference type="Proteomes" id="UP000179102">
    <property type="component" value="Unassembled WGS sequence"/>
</dbReference>
<keyword evidence="6 7" id="KW-0472">Membrane</keyword>
<name>A0A1F5G5L9_9BACT</name>
<proteinExistence type="inferred from homology"/>
<evidence type="ECO:0000256" key="2">
    <source>
        <dbReference type="ARBA" id="ARBA00022475"/>
    </source>
</evidence>
<evidence type="ECO:0000256" key="4">
    <source>
        <dbReference type="ARBA" id="ARBA00022692"/>
    </source>
</evidence>
<sequence length="285" mass="32505">MSLIVLSVALFLAIFWSIFLFWRACKHELIDAQDAFDITIVALIGSTVGARIFDFVENTRAISLSKLIFFNAYGSFDFHGAIIGAGIATFLYLRHKRIKTLHVLDLAAAPIIFGQSIFNLVRFLADGWESGRTYGLLSLGYFIIFLTIKRLEARKRHSGFFIAFWLASISILNIIVLSFSGKMLSLAAFISFGFLTAALIFWYIFSGRKFKKDIKNIFAYILLSIFRFKRMVTSVDEAGKFSRSIVLMPLFVSKVMLSVIKLVFREIRLGFVDLLYVFGIKHDRY</sequence>
<evidence type="ECO:0000256" key="6">
    <source>
        <dbReference type="ARBA" id="ARBA00023136"/>
    </source>
</evidence>
<feature type="transmembrane region" description="Helical" evidence="7">
    <location>
        <begin position="160"/>
        <end position="180"/>
    </location>
</feature>
<keyword evidence="5 7" id="KW-1133">Transmembrane helix</keyword>
<dbReference type="PANTHER" id="PTHR30589">
    <property type="entry name" value="PROLIPOPROTEIN DIACYLGLYCERYL TRANSFERASE"/>
    <property type="match status" value="1"/>
</dbReference>
<dbReference type="EMBL" id="MFAZ01000018">
    <property type="protein sequence ID" value="OGD87173.1"/>
    <property type="molecule type" value="Genomic_DNA"/>
</dbReference>
<evidence type="ECO:0000256" key="1">
    <source>
        <dbReference type="ARBA" id="ARBA00007150"/>
    </source>
</evidence>
<feature type="transmembrane region" description="Helical" evidence="7">
    <location>
        <begin position="35"/>
        <end position="53"/>
    </location>
</feature>
<feature type="transmembrane region" description="Helical" evidence="7">
    <location>
        <begin position="131"/>
        <end position="148"/>
    </location>
</feature>
<keyword evidence="3" id="KW-0808">Transferase</keyword>
<evidence type="ECO:0000313" key="9">
    <source>
        <dbReference type="Proteomes" id="UP000179102"/>
    </source>
</evidence>
<keyword evidence="2" id="KW-1003">Cell membrane</keyword>
<evidence type="ECO:0008006" key="10">
    <source>
        <dbReference type="Google" id="ProtNLM"/>
    </source>
</evidence>
<protein>
    <recommendedName>
        <fullName evidence="10">Prolipoprotein diacylglyceryl transferase</fullName>
    </recommendedName>
</protein>